<dbReference type="InterPro" id="IPR021858">
    <property type="entry name" value="Fun_TF"/>
</dbReference>
<dbReference type="InterPro" id="IPR036864">
    <property type="entry name" value="Zn2-C6_fun-type_DNA-bd_sf"/>
</dbReference>
<proteinExistence type="predicted"/>
<feature type="compositionally biased region" description="Polar residues" evidence="5">
    <location>
        <begin position="48"/>
        <end position="66"/>
    </location>
</feature>
<dbReference type="GO" id="GO:0000981">
    <property type="term" value="F:DNA-binding transcription factor activity, RNA polymerase II-specific"/>
    <property type="evidence" value="ECO:0007669"/>
    <property type="project" value="InterPro"/>
</dbReference>
<dbReference type="CDD" id="cd00067">
    <property type="entry name" value="GAL4"/>
    <property type="match status" value="1"/>
</dbReference>
<evidence type="ECO:0000256" key="2">
    <source>
        <dbReference type="ARBA" id="ARBA00023125"/>
    </source>
</evidence>
<name>A0A317UYI3_ASPEC</name>
<dbReference type="AlphaFoldDB" id="A0A317UYI3"/>
<dbReference type="GO" id="GO:0009893">
    <property type="term" value="P:positive regulation of metabolic process"/>
    <property type="evidence" value="ECO:0007669"/>
    <property type="project" value="UniProtKB-ARBA"/>
</dbReference>
<dbReference type="VEuPathDB" id="FungiDB:BO83DRAFT_453331"/>
<dbReference type="SMART" id="SM00066">
    <property type="entry name" value="GAL4"/>
    <property type="match status" value="1"/>
</dbReference>
<dbReference type="EMBL" id="MSFU01000027">
    <property type="protein sequence ID" value="PWY65552.1"/>
    <property type="molecule type" value="Genomic_DNA"/>
</dbReference>
<dbReference type="InterPro" id="IPR053178">
    <property type="entry name" value="Osmoadaptation_assoc"/>
</dbReference>
<keyword evidence="1" id="KW-0805">Transcription regulation</keyword>
<dbReference type="PROSITE" id="PS50048">
    <property type="entry name" value="ZN2_CY6_FUNGAL_2"/>
    <property type="match status" value="1"/>
</dbReference>
<feature type="domain" description="Zn(2)-C6 fungal-type" evidence="6">
    <location>
        <begin position="8"/>
        <end position="36"/>
    </location>
</feature>
<evidence type="ECO:0000259" key="6">
    <source>
        <dbReference type="PROSITE" id="PS50048"/>
    </source>
</evidence>
<dbReference type="Gene3D" id="4.10.240.10">
    <property type="entry name" value="Zn(2)-C6 fungal-type DNA-binding domain"/>
    <property type="match status" value="1"/>
</dbReference>
<keyword evidence="8" id="KW-1185">Reference proteome</keyword>
<accession>A0A317UYI3</accession>
<keyword evidence="4" id="KW-0539">Nucleus</keyword>
<dbReference type="GO" id="GO:0008270">
    <property type="term" value="F:zinc ion binding"/>
    <property type="evidence" value="ECO:0007669"/>
    <property type="project" value="InterPro"/>
</dbReference>
<evidence type="ECO:0000256" key="1">
    <source>
        <dbReference type="ARBA" id="ARBA00023015"/>
    </source>
</evidence>
<dbReference type="PANTHER" id="PTHR38111">
    <property type="entry name" value="ZN(2)-C6 FUNGAL-TYPE DOMAIN-CONTAINING PROTEIN-RELATED"/>
    <property type="match status" value="1"/>
</dbReference>
<protein>
    <recommendedName>
        <fullName evidence="6">Zn(2)-C6 fungal-type domain-containing protein</fullName>
    </recommendedName>
</protein>
<feature type="compositionally biased region" description="Basic and acidic residues" evidence="5">
    <location>
        <begin position="67"/>
        <end position="77"/>
    </location>
</feature>
<dbReference type="RefSeq" id="XP_025384607.1">
    <property type="nucleotide sequence ID" value="XM_025536903.1"/>
</dbReference>
<dbReference type="GeneID" id="37058865"/>
<dbReference type="Pfam" id="PF00172">
    <property type="entry name" value="Zn_clus"/>
    <property type="match status" value="1"/>
</dbReference>
<evidence type="ECO:0000313" key="7">
    <source>
        <dbReference type="EMBL" id="PWY65552.1"/>
    </source>
</evidence>
<evidence type="ECO:0000313" key="8">
    <source>
        <dbReference type="Proteomes" id="UP000246171"/>
    </source>
</evidence>
<organism evidence="7 8">
    <name type="scientific">Aspergillus eucalypticola (strain CBS 122712 / IBT 29274)</name>
    <dbReference type="NCBI Taxonomy" id="1448314"/>
    <lineage>
        <taxon>Eukaryota</taxon>
        <taxon>Fungi</taxon>
        <taxon>Dikarya</taxon>
        <taxon>Ascomycota</taxon>
        <taxon>Pezizomycotina</taxon>
        <taxon>Eurotiomycetes</taxon>
        <taxon>Eurotiomycetidae</taxon>
        <taxon>Eurotiales</taxon>
        <taxon>Aspergillaceae</taxon>
        <taxon>Aspergillus</taxon>
        <taxon>Aspergillus subgen. Circumdati</taxon>
    </lineage>
</organism>
<keyword evidence="3" id="KW-0804">Transcription</keyword>
<gene>
    <name evidence="7" type="ORF">BO83DRAFT_453331</name>
</gene>
<reference evidence="7" key="1">
    <citation type="submission" date="2016-12" db="EMBL/GenBank/DDBJ databases">
        <title>The genomes of Aspergillus section Nigri reveals drivers in fungal speciation.</title>
        <authorList>
            <consortium name="DOE Joint Genome Institute"/>
            <person name="Vesth T.C."/>
            <person name="Nybo J."/>
            <person name="Theobald S."/>
            <person name="Brandl J."/>
            <person name="Frisvad J.C."/>
            <person name="Nielsen K.F."/>
            <person name="Lyhne E.K."/>
            <person name="Kogle M.E."/>
            <person name="Kuo A."/>
            <person name="Riley R."/>
            <person name="Clum A."/>
            <person name="Nolan M."/>
            <person name="Lipzen A."/>
            <person name="Salamov A."/>
            <person name="Henrissat B."/>
            <person name="Wiebenga A."/>
            <person name="De vries R.P."/>
            <person name="Grigoriev I.V."/>
            <person name="Mortensen U.H."/>
            <person name="Andersen M.R."/>
            <person name="Baker S.E."/>
        </authorList>
    </citation>
    <scope>NUCLEOTIDE SEQUENCE</scope>
    <source>
        <strain evidence="7">CBS 122712</strain>
    </source>
</reference>
<keyword evidence="2" id="KW-0238">DNA-binding</keyword>
<dbReference type="Pfam" id="PF11951">
    <property type="entry name" value="Fungal_trans_2"/>
    <property type="match status" value="1"/>
</dbReference>
<evidence type="ECO:0000256" key="4">
    <source>
        <dbReference type="ARBA" id="ARBA00023242"/>
    </source>
</evidence>
<dbReference type="PANTHER" id="PTHR38111:SF9">
    <property type="entry name" value="ZN(2)-C6 FUNGAL-TYPE DOMAIN-CONTAINING PROTEIN"/>
    <property type="match status" value="1"/>
</dbReference>
<dbReference type="GO" id="GO:0003677">
    <property type="term" value="F:DNA binding"/>
    <property type="evidence" value="ECO:0007669"/>
    <property type="project" value="UniProtKB-KW"/>
</dbReference>
<feature type="region of interest" description="Disordered" evidence="5">
    <location>
        <begin position="48"/>
        <end position="77"/>
    </location>
</feature>
<evidence type="ECO:0000256" key="3">
    <source>
        <dbReference type="ARBA" id="ARBA00023163"/>
    </source>
</evidence>
<evidence type="ECO:0000256" key="5">
    <source>
        <dbReference type="SAM" id="MobiDB-lite"/>
    </source>
</evidence>
<dbReference type="OrthoDB" id="4491390at2759"/>
<dbReference type="SUPFAM" id="SSF57701">
    <property type="entry name" value="Zn2/Cys6 DNA-binding domain"/>
    <property type="match status" value="1"/>
</dbReference>
<dbReference type="InterPro" id="IPR001138">
    <property type="entry name" value="Zn2Cys6_DnaBD"/>
</dbReference>
<comment type="caution">
    <text evidence="7">The sequence shown here is derived from an EMBL/GenBank/DDBJ whole genome shotgun (WGS) entry which is preliminary data.</text>
</comment>
<dbReference type="PROSITE" id="PS00463">
    <property type="entry name" value="ZN2_CY6_FUNGAL_1"/>
    <property type="match status" value="1"/>
</dbReference>
<dbReference type="Proteomes" id="UP000246171">
    <property type="component" value="Unassembled WGS sequence"/>
</dbReference>
<sequence length="514" mass="57719">MRVKQRSVCQNCRSRKLGCDGKSPECSQCLLTGRQCPGYPVNWSFVQSQSNPAQSRRSPSNISNQDHSPRDTAEHEASLSNIACRPLEETHLLPTSGSGYNLHRAEQVDFIIRSYVPSEELDLPGIISNEPRPRICGSWVEVLPSLSENTDSNIILAASKALSTSILSRGFPDSVSGVDSTHSYLNALKLMRKELSTANMSSDRELLASIMCLSLAEVMFPGPSEGLKMHIDAVAQILQANGPQRYQTGVSHRLFIGFRPLLMINAIQCRTPSFLGSNNWKTTPFAILSPSPMQSLLSQAAALPTILHTLDNLSGPDASNQNQCECTRILNCFDDLLDRLNEWEASESKNATSPLYWYRDQDPEKIPCIWFPSITMANAITYIWAFRIICLCEMERLASSLPQPSFEYLRVLKEQHIESVQISSETLMRQICESMEYLLQEEMKLFGPASTILPLQVAYAVATRNGNQHNAQLPILKRIVERLVLKGLQSFPMLIFERNSFLHRWDRLSNRQLA</sequence>